<evidence type="ECO:0000256" key="1">
    <source>
        <dbReference type="ARBA" id="ARBA00004123"/>
    </source>
</evidence>
<comment type="subcellular location">
    <subcellularLocation>
        <location evidence="1">Nucleus</location>
    </subcellularLocation>
</comment>
<dbReference type="InterPro" id="IPR009057">
    <property type="entry name" value="Homeodomain-like_sf"/>
</dbReference>
<dbReference type="Pfam" id="PF00249">
    <property type="entry name" value="Myb_DNA-binding"/>
    <property type="match status" value="1"/>
</dbReference>
<dbReference type="EMBL" id="JBEAFC010000007">
    <property type="protein sequence ID" value="KAL1549418.1"/>
    <property type="molecule type" value="Genomic_DNA"/>
</dbReference>
<dbReference type="PANTHER" id="PTHR47122">
    <property type="entry name" value="MYB-LIKE DNA-BINDING DOMAIN CONTAINING PROTEIN, EXPRESSED"/>
    <property type="match status" value="1"/>
</dbReference>
<keyword evidence="7" id="KW-1185">Reference proteome</keyword>
<accession>A0ABD1GZ30</accession>
<evidence type="ECO:0000313" key="7">
    <source>
        <dbReference type="Proteomes" id="UP001567538"/>
    </source>
</evidence>
<organism evidence="6 7">
    <name type="scientific">Salvia divinorum</name>
    <name type="common">Maria pastora</name>
    <name type="synonym">Diviner's sage</name>
    <dbReference type="NCBI Taxonomy" id="28513"/>
    <lineage>
        <taxon>Eukaryota</taxon>
        <taxon>Viridiplantae</taxon>
        <taxon>Streptophyta</taxon>
        <taxon>Embryophyta</taxon>
        <taxon>Tracheophyta</taxon>
        <taxon>Spermatophyta</taxon>
        <taxon>Magnoliopsida</taxon>
        <taxon>eudicotyledons</taxon>
        <taxon>Gunneridae</taxon>
        <taxon>Pentapetalae</taxon>
        <taxon>asterids</taxon>
        <taxon>lamiids</taxon>
        <taxon>Lamiales</taxon>
        <taxon>Lamiaceae</taxon>
        <taxon>Nepetoideae</taxon>
        <taxon>Mentheae</taxon>
        <taxon>Salviinae</taxon>
        <taxon>Salvia</taxon>
        <taxon>Salvia subgen. Calosphace</taxon>
    </lineage>
</organism>
<gene>
    <name evidence="6" type="ORF">AAHA92_17526</name>
</gene>
<feature type="compositionally biased region" description="Basic and acidic residues" evidence="3">
    <location>
        <begin position="181"/>
        <end position="191"/>
    </location>
</feature>
<feature type="region of interest" description="Disordered" evidence="3">
    <location>
        <begin position="176"/>
        <end position="199"/>
    </location>
</feature>
<evidence type="ECO:0000259" key="4">
    <source>
        <dbReference type="PROSITE" id="PS50090"/>
    </source>
</evidence>
<protein>
    <submittedName>
        <fullName evidence="6">Uncharacterized protein</fullName>
    </submittedName>
</protein>
<dbReference type="InterPro" id="IPR017930">
    <property type="entry name" value="Myb_dom"/>
</dbReference>
<feature type="domain" description="HTH myb-type" evidence="5">
    <location>
        <begin position="506"/>
        <end position="565"/>
    </location>
</feature>
<comment type="caution">
    <text evidence="6">The sequence shown here is derived from an EMBL/GenBank/DDBJ whole genome shotgun (WGS) entry which is preliminary data.</text>
</comment>
<dbReference type="GO" id="GO:0005634">
    <property type="term" value="C:nucleus"/>
    <property type="evidence" value="ECO:0007669"/>
    <property type="project" value="UniProtKB-SubCell"/>
</dbReference>
<feature type="region of interest" description="Disordered" evidence="3">
    <location>
        <begin position="377"/>
        <end position="416"/>
    </location>
</feature>
<dbReference type="SMART" id="SM00717">
    <property type="entry name" value="SANT"/>
    <property type="match status" value="1"/>
</dbReference>
<evidence type="ECO:0000256" key="3">
    <source>
        <dbReference type="SAM" id="MobiDB-lite"/>
    </source>
</evidence>
<sequence>MENRPPTIEFEDETIDVERLLVEPQDGNVPLDSVMCFNEKTSEKATDIREVSCSFGATSAGTAHEEGDILNRDVLNSLHTEDDGGYFRLQNDFCSMGEEYLLENCCIGYAGVGFAESITDLEYVSSECLQISVSDSPVLTCAGIDSPWKSDLFKIMEVPECQNDVVDLKSYEFSEIPSPQHESEKLAEKKPLKSPQESIDKVHDVSRHYFDDVPSDENATSLSHPVEMFSCPKDEKNDEYGPAGQSGESNRIQGKDELVTLLSAESPSDALPMLKRSRKPTKRYIDEVVDPISRHSKRRREVSSSTVRDKYVGVKDLKKCHMGSKAMKLPAEESAVKAIQVPFGLLVHKECPESPAYKLVNSSDKRILMNKPKDNCVASKNQKKRDECTPVVHQMKRSDGTPAGSQKKDDNVSGAHLMKKDQYITNIHLTKRNESVMATSQKKKEKDLNGGPLMKSDDCLTAPSQKIKERSMFAGSPKKEDECATAICQKKRDEFPTVESPEEVSGRRKHHRLWTNAEVKKLIDGVAEYGVGRWSRIKKIYFPASAHRTSVDLKDKWRNLLKASGLQGQHKEQGEKKRNIAWRPLPKSILRRVCELAEMHPYPKGGKPTTAHIRHVSPDKSTDITLSDYRRILRSINGS</sequence>
<evidence type="ECO:0000256" key="2">
    <source>
        <dbReference type="ARBA" id="ARBA00023242"/>
    </source>
</evidence>
<proteinExistence type="predicted"/>
<evidence type="ECO:0000259" key="5">
    <source>
        <dbReference type="PROSITE" id="PS51294"/>
    </source>
</evidence>
<name>A0ABD1GZ30_SALDI</name>
<reference evidence="6 7" key="1">
    <citation type="submission" date="2024-06" db="EMBL/GenBank/DDBJ databases">
        <title>A chromosome level genome sequence of Diviner's sage (Salvia divinorum).</title>
        <authorList>
            <person name="Ford S.A."/>
            <person name="Ro D.-K."/>
            <person name="Ness R.W."/>
            <person name="Phillips M.A."/>
        </authorList>
    </citation>
    <scope>NUCLEOTIDE SEQUENCE [LARGE SCALE GENOMIC DNA]</scope>
    <source>
        <strain evidence="6">SAF-2024a</strain>
        <tissue evidence="6">Leaf</tissue>
    </source>
</reference>
<dbReference type="SUPFAM" id="SSF46689">
    <property type="entry name" value="Homeodomain-like"/>
    <property type="match status" value="1"/>
</dbReference>
<feature type="domain" description="Myb-like" evidence="4">
    <location>
        <begin position="514"/>
        <end position="561"/>
    </location>
</feature>
<dbReference type="Gene3D" id="1.10.246.220">
    <property type="match status" value="1"/>
</dbReference>
<evidence type="ECO:0000313" key="6">
    <source>
        <dbReference type="EMBL" id="KAL1549418.1"/>
    </source>
</evidence>
<feature type="region of interest" description="Disordered" evidence="3">
    <location>
        <begin position="435"/>
        <end position="459"/>
    </location>
</feature>
<feature type="region of interest" description="Disordered" evidence="3">
    <location>
        <begin position="213"/>
        <end position="252"/>
    </location>
</feature>
<dbReference type="PANTHER" id="PTHR47122:SF13">
    <property type="entry name" value="HOMEODOMAIN-LIKE PROTEIN-RELATED"/>
    <property type="match status" value="1"/>
</dbReference>
<dbReference type="InterPro" id="IPR001005">
    <property type="entry name" value="SANT/Myb"/>
</dbReference>
<dbReference type="CDD" id="cd11660">
    <property type="entry name" value="SANT_TRF"/>
    <property type="match status" value="1"/>
</dbReference>
<dbReference type="Proteomes" id="UP001567538">
    <property type="component" value="Unassembled WGS sequence"/>
</dbReference>
<dbReference type="PROSITE" id="PS50090">
    <property type="entry name" value="MYB_LIKE"/>
    <property type="match status" value="1"/>
</dbReference>
<dbReference type="AlphaFoldDB" id="A0ABD1GZ30"/>
<keyword evidence="2" id="KW-0539">Nucleus</keyword>
<dbReference type="PROSITE" id="PS51294">
    <property type="entry name" value="HTH_MYB"/>
    <property type="match status" value="1"/>
</dbReference>